<keyword evidence="2" id="KW-1185">Reference proteome</keyword>
<gene>
    <name evidence="1" type="ORF">LPJ66_002352</name>
</gene>
<name>A0ACC1IQM3_9FUNG</name>
<protein>
    <submittedName>
        <fullName evidence="1">Uncharacterized protein</fullName>
    </submittedName>
</protein>
<reference evidence="1" key="1">
    <citation type="submission" date="2022-07" db="EMBL/GenBank/DDBJ databases">
        <title>Phylogenomic reconstructions and comparative analyses of Kickxellomycotina fungi.</title>
        <authorList>
            <person name="Reynolds N.K."/>
            <person name="Stajich J.E."/>
            <person name="Barry K."/>
            <person name="Grigoriev I.V."/>
            <person name="Crous P."/>
            <person name="Smith M.E."/>
        </authorList>
    </citation>
    <scope>NUCLEOTIDE SEQUENCE</scope>
    <source>
        <strain evidence="1">Benny 63K</strain>
    </source>
</reference>
<proteinExistence type="predicted"/>
<comment type="caution">
    <text evidence="1">The sequence shown here is derived from an EMBL/GenBank/DDBJ whole genome shotgun (WGS) entry which is preliminary data.</text>
</comment>
<evidence type="ECO:0000313" key="2">
    <source>
        <dbReference type="Proteomes" id="UP001150581"/>
    </source>
</evidence>
<dbReference type="EMBL" id="JANBPG010000185">
    <property type="protein sequence ID" value="KAJ1899060.1"/>
    <property type="molecule type" value="Genomic_DNA"/>
</dbReference>
<sequence>MTIVDKVRFFIFAVFFIGHSAVLNICQMVVCPWLSLLSPVNNRRFNQYIERWFSIVLLIATNLWAPTKFILTGDSELAGKEGNSSSSSNAAMRNISSSVESSWFAPAIEHGCMLISNHQTYFDWIIIWMLGYMCRCDGYIKIILKAELKKVPVFGWSMQFLDFIFLKRKWADDQKTFKSHMQRIVDHKDPSWLLIFPEGTVLCDKRIAISDRFAAKTGLRRPEHTLLPRTNGSMFCLNQLRGRIPYIYDLTIGYEGLKKGDIPEDEYGLVSMYGKCVYPREVHIHVKRYAVEDIPIDEEGFSRWMHKVFVEKDMRMAKYYELGRFPHDHSEDSSIPADEPVLRAVQDAKAKYPTAEFVFMWAQILAILIPARYVLRFALSKASAFLAGLF</sequence>
<organism evidence="1 2">
    <name type="scientific">Kickxella alabastrina</name>
    <dbReference type="NCBI Taxonomy" id="61397"/>
    <lineage>
        <taxon>Eukaryota</taxon>
        <taxon>Fungi</taxon>
        <taxon>Fungi incertae sedis</taxon>
        <taxon>Zoopagomycota</taxon>
        <taxon>Kickxellomycotina</taxon>
        <taxon>Kickxellomycetes</taxon>
        <taxon>Kickxellales</taxon>
        <taxon>Kickxellaceae</taxon>
        <taxon>Kickxella</taxon>
    </lineage>
</organism>
<accession>A0ACC1IQM3</accession>
<evidence type="ECO:0000313" key="1">
    <source>
        <dbReference type="EMBL" id="KAJ1899060.1"/>
    </source>
</evidence>
<dbReference type="Proteomes" id="UP001150581">
    <property type="component" value="Unassembled WGS sequence"/>
</dbReference>